<dbReference type="InterPro" id="IPR017938">
    <property type="entry name" value="Riboflavin_synthase-like_b-brl"/>
</dbReference>
<dbReference type="KEGG" id="cdep:91086612"/>
<reference evidence="13" key="2">
    <citation type="journal article" date="2022" name="Elife">
        <title>Obligate sexual reproduction of a homothallic fungus closely related to the Cryptococcus pathogenic species complex.</title>
        <authorList>
            <person name="Passer A.R."/>
            <person name="Clancey S.A."/>
            <person name="Shea T."/>
            <person name="David-Palma M."/>
            <person name="Averette A.F."/>
            <person name="Boekhout T."/>
            <person name="Porcel B.M."/>
            <person name="Nowrousian M."/>
            <person name="Cuomo C.A."/>
            <person name="Sun S."/>
            <person name="Heitman J."/>
            <person name="Coelho M.A."/>
        </authorList>
    </citation>
    <scope>NUCLEOTIDE SEQUENCE</scope>
    <source>
        <strain evidence="13">CBS 7841</strain>
    </source>
</reference>
<dbReference type="InterPro" id="IPR001709">
    <property type="entry name" value="Flavoprot_Pyr_Nucl_cyt_Rdtase"/>
</dbReference>
<feature type="binding site" evidence="11">
    <location>
        <position position="192"/>
    </location>
    <ligand>
        <name>FAD</name>
        <dbReference type="ChEBI" id="CHEBI:57692"/>
    </ligand>
</feature>
<dbReference type="PROSITE" id="PS51384">
    <property type="entry name" value="FAD_FR"/>
    <property type="match status" value="1"/>
</dbReference>
<dbReference type="Proteomes" id="UP000094043">
    <property type="component" value="Chromosome 3"/>
</dbReference>
<comment type="subcellular location">
    <subcellularLocation>
        <location evidence="2">Mitochondrion outer membrane</location>
        <topology evidence="2">Single-pass membrane protein</topology>
    </subcellularLocation>
</comment>
<dbReference type="RefSeq" id="XP_066067923.1">
    <property type="nucleotide sequence ID" value="XM_066211826.1"/>
</dbReference>
<keyword evidence="7 12" id="KW-0560">Oxidoreductase</keyword>
<feature type="binding site" evidence="11">
    <location>
        <position position="168"/>
    </location>
    <ligand>
        <name>FAD</name>
        <dbReference type="ChEBI" id="CHEBI:57692"/>
    </ligand>
</feature>
<keyword evidence="4 11" id="KW-0285">Flavoprotein</keyword>
<dbReference type="InterPro" id="IPR008333">
    <property type="entry name" value="Cbr1-like_FAD-bd_dom"/>
</dbReference>
<keyword evidence="8 12" id="KW-0520">NAD</keyword>
<dbReference type="SUPFAM" id="SSF63380">
    <property type="entry name" value="Riboflavin synthase domain-like"/>
    <property type="match status" value="1"/>
</dbReference>
<proteinExistence type="inferred from homology"/>
<reference evidence="13" key="1">
    <citation type="submission" date="2016-06" db="EMBL/GenBank/DDBJ databases">
        <authorList>
            <person name="Cuomo C."/>
            <person name="Litvintseva A."/>
            <person name="Heitman J."/>
            <person name="Chen Y."/>
            <person name="Sun S."/>
            <person name="Springer D."/>
            <person name="Dromer F."/>
            <person name="Young S."/>
            <person name="Zeng Q."/>
            <person name="Chapman S."/>
            <person name="Gujja S."/>
            <person name="Saif S."/>
            <person name="Birren B."/>
        </authorList>
    </citation>
    <scope>NUCLEOTIDE SEQUENCE</scope>
    <source>
        <strain evidence="13">CBS 7841</strain>
    </source>
</reference>
<dbReference type="SUPFAM" id="SSF52343">
    <property type="entry name" value="Ferredoxin reductase-like, C-terminal NADP-linked domain"/>
    <property type="match status" value="1"/>
</dbReference>
<evidence type="ECO:0000256" key="6">
    <source>
        <dbReference type="ARBA" id="ARBA00022827"/>
    </source>
</evidence>
<dbReference type="EC" id="1.6.2.2" evidence="12"/>
<feature type="binding site" evidence="11">
    <location>
        <position position="169"/>
    </location>
    <ligand>
        <name>FAD</name>
        <dbReference type="ChEBI" id="CHEBI:57692"/>
    </ligand>
</feature>
<feature type="binding site" evidence="11">
    <location>
        <position position="235"/>
    </location>
    <ligand>
        <name>FAD</name>
        <dbReference type="ChEBI" id="CHEBI:57692"/>
    </ligand>
</feature>
<reference evidence="13" key="3">
    <citation type="submission" date="2024-01" db="EMBL/GenBank/DDBJ databases">
        <authorList>
            <person name="Coelho M.A."/>
            <person name="David-Palma M."/>
            <person name="Shea T."/>
            <person name="Sun S."/>
            <person name="Cuomo C.A."/>
            <person name="Heitman J."/>
        </authorList>
    </citation>
    <scope>NUCLEOTIDE SEQUENCE</scope>
    <source>
        <strain evidence="13">CBS 7841</strain>
    </source>
</reference>
<dbReference type="PANTHER" id="PTHR19370">
    <property type="entry name" value="NADH-CYTOCHROME B5 REDUCTASE"/>
    <property type="match status" value="1"/>
</dbReference>
<dbReference type="InterPro" id="IPR001834">
    <property type="entry name" value="CBR-like"/>
</dbReference>
<evidence type="ECO:0000256" key="8">
    <source>
        <dbReference type="ARBA" id="ARBA00023027"/>
    </source>
</evidence>
<dbReference type="Pfam" id="PF00970">
    <property type="entry name" value="FAD_binding_6"/>
    <property type="match status" value="1"/>
</dbReference>
<dbReference type="PRINTS" id="PR00371">
    <property type="entry name" value="FPNCR"/>
</dbReference>
<dbReference type="CDD" id="cd06183">
    <property type="entry name" value="cyt_b5_reduct_like"/>
    <property type="match status" value="1"/>
</dbReference>
<comment type="similarity">
    <text evidence="3 12">Belongs to the flavoprotein pyridine nucleotide cytochrome reductase family.</text>
</comment>
<dbReference type="Gene3D" id="2.40.30.10">
    <property type="entry name" value="Translation factors"/>
    <property type="match status" value="1"/>
</dbReference>
<dbReference type="GO" id="GO:0090524">
    <property type="term" value="F:cytochrome-b5 reductase activity, acting on NADH"/>
    <property type="evidence" value="ECO:0007669"/>
    <property type="project" value="UniProtKB-EC"/>
</dbReference>
<dbReference type="OrthoDB" id="432685at2759"/>
<accession>A0A1E3IAW7</accession>
<keyword evidence="5" id="KW-1000">Mitochondrion outer membrane</keyword>
<evidence type="ECO:0000313" key="14">
    <source>
        <dbReference type="Proteomes" id="UP000094043"/>
    </source>
</evidence>
<dbReference type="InterPro" id="IPR017927">
    <property type="entry name" value="FAD-bd_FR_type"/>
</dbReference>
<dbReference type="VEuPathDB" id="FungiDB:L203_04858"/>
<evidence type="ECO:0000256" key="11">
    <source>
        <dbReference type="PIRSR" id="PIRSR601834-1"/>
    </source>
</evidence>
<organism evidence="13 14">
    <name type="scientific">Cryptococcus depauperatus CBS 7841</name>
    <dbReference type="NCBI Taxonomy" id="1295531"/>
    <lineage>
        <taxon>Eukaryota</taxon>
        <taxon>Fungi</taxon>
        <taxon>Dikarya</taxon>
        <taxon>Basidiomycota</taxon>
        <taxon>Agaricomycotina</taxon>
        <taxon>Tremellomycetes</taxon>
        <taxon>Tremellales</taxon>
        <taxon>Cryptococcaceae</taxon>
        <taxon>Cryptococcus</taxon>
    </lineage>
</organism>
<evidence type="ECO:0000313" key="13">
    <source>
        <dbReference type="EMBL" id="WVN87223.1"/>
    </source>
</evidence>
<dbReference type="FunFam" id="3.40.50.80:FF:000009">
    <property type="entry name" value="NADH-cytochrome b5 reductase"/>
    <property type="match status" value="1"/>
</dbReference>
<name>A0A1E3IAW7_9TREE</name>
<protein>
    <recommendedName>
        <fullName evidence="12">NADH-cytochrome b5 reductase</fullName>
        <ecNumber evidence="12">1.6.2.2</ecNumber>
    </recommendedName>
</protein>
<keyword evidence="6 11" id="KW-0274">FAD</keyword>
<evidence type="ECO:0000256" key="3">
    <source>
        <dbReference type="ARBA" id="ARBA00006105"/>
    </source>
</evidence>
<dbReference type="Pfam" id="PF00175">
    <property type="entry name" value="NAD_binding_1"/>
    <property type="match status" value="1"/>
</dbReference>
<evidence type="ECO:0000256" key="2">
    <source>
        <dbReference type="ARBA" id="ARBA00004572"/>
    </source>
</evidence>
<sequence>MAANRFISTARVARPLVVSRTATQARGYASAAFAGGSNWPMIFSVAGVAGLGTYAYLKFNPSVKEELVAKSHELEQKAAGKIKSGEAQKDAAERTATSVSALVKDSFVPLTLAKVDKHNHNTNIYHFTFGEDGQNKTSGVQVASIVLMRSPQGEGELLDDKGKPIIRPYTPISAPDQKGFIKFMIKEYPTGKFTPWLANLKPGQQVLFKGPLSKFKYEANSFDKGLCIAGGSGITPMWQLITHSLSLPEDKTKWTLIFSNVTESDILLRKEWDQLAKQYPNRLQVKYVLDKGPWGWKGDTGFVTPELISKHFPKTPGEKVRAFVCGPIGQMKAVSGLKDGMKQGELAGALKELGYTSEEVFKY</sequence>
<evidence type="ECO:0000256" key="9">
    <source>
        <dbReference type="ARBA" id="ARBA00023128"/>
    </source>
</evidence>
<evidence type="ECO:0000256" key="5">
    <source>
        <dbReference type="ARBA" id="ARBA00022787"/>
    </source>
</evidence>
<dbReference type="AlphaFoldDB" id="A0A1E3IAW7"/>
<dbReference type="Gene3D" id="3.40.50.80">
    <property type="entry name" value="Nucleotide-binding domain of ferredoxin-NADP reductase (FNR) module"/>
    <property type="match status" value="1"/>
</dbReference>
<feature type="binding site" evidence="11">
    <location>
        <position position="167"/>
    </location>
    <ligand>
        <name>FAD</name>
        <dbReference type="ChEBI" id="CHEBI:57692"/>
    </ligand>
</feature>
<gene>
    <name evidence="13" type="ORF">L203_102400</name>
</gene>
<evidence type="ECO:0000256" key="7">
    <source>
        <dbReference type="ARBA" id="ARBA00023002"/>
    </source>
</evidence>
<dbReference type="PANTHER" id="PTHR19370:SF171">
    <property type="entry name" value="NADH-CYTOCHROME B5 REDUCTASE 2"/>
    <property type="match status" value="1"/>
</dbReference>
<keyword evidence="5" id="KW-0472">Membrane</keyword>
<comment type="catalytic activity">
    <reaction evidence="10 12">
        <text>2 Fe(III)-[cytochrome b5] + NADH = 2 Fe(II)-[cytochrome b5] + NAD(+) + H(+)</text>
        <dbReference type="Rhea" id="RHEA:46680"/>
        <dbReference type="Rhea" id="RHEA-COMP:10438"/>
        <dbReference type="Rhea" id="RHEA-COMP:10439"/>
        <dbReference type="ChEBI" id="CHEBI:15378"/>
        <dbReference type="ChEBI" id="CHEBI:29033"/>
        <dbReference type="ChEBI" id="CHEBI:29034"/>
        <dbReference type="ChEBI" id="CHEBI:57540"/>
        <dbReference type="ChEBI" id="CHEBI:57945"/>
        <dbReference type="EC" id="1.6.2.2"/>
    </reaction>
</comment>
<keyword evidence="14" id="KW-1185">Reference proteome</keyword>
<dbReference type="InterPro" id="IPR001433">
    <property type="entry name" value="OxRdtase_FAD/NAD-bd"/>
</dbReference>
<dbReference type="EMBL" id="CP143786">
    <property type="protein sequence ID" value="WVN87223.1"/>
    <property type="molecule type" value="Genomic_DNA"/>
</dbReference>
<evidence type="ECO:0000256" key="4">
    <source>
        <dbReference type="ARBA" id="ARBA00022630"/>
    </source>
</evidence>
<dbReference type="GeneID" id="91086612"/>
<evidence type="ECO:0000256" key="10">
    <source>
        <dbReference type="ARBA" id="ARBA00047682"/>
    </source>
</evidence>
<evidence type="ECO:0000256" key="1">
    <source>
        <dbReference type="ARBA" id="ARBA00001974"/>
    </source>
</evidence>
<feature type="binding site" evidence="11">
    <location>
        <position position="186"/>
    </location>
    <ligand>
        <name>FAD</name>
        <dbReference type="ChEBI" id="CHEBI:57692"/>
    </ligand>
</feature>
<dbReference type="GO" id="GO:0005741">
    <property type="term" value="C:mitochondrial outer membrane"/>
    <property type="evidence" value="ECO:0007669"/>
    <property type="project" value="UniProtKB-SubCell"/>
</dbReference>
<evidence type="ECO:0000256" key="12">
    <source>
        <dbReference type="RuleBase" id="RU361226"/>
    </source>
</evidence>
<keyword evidence="9" id="KW-0496">Mitochondrion</keyword>
<dbReference type="PRINTS" id="PR00406">
    <property type="entry name" value="CYTB5RDTASE"/>
</dbReference>
<comment type="cofactor">
    <cofactor evidence="1 11 12">
        <name>FAD</name>
        <dbReference type="ChEBI" id="CHEBI:57692"/>
    </cofactor>
</comment>
<dbReference type="InterPro" id="IPR039261">
    <property type="entry name" value="FNR_nucleotide-bd"/>
</dbReference>